<dbReference type="InterPro" id="IPR001806">
    <property type="entry name" value="Small_GTPase"/>
</dbReference>
<dbReference type="PANTHER" id="PTHR19879:SF9">
    <property type="entry name" value="TRANSCRIPTION INITIATION FACTOR TFIID SUBUNIT 5"/>
    <property type="match status" value="1"/>
</dbReference>
<evidence type="ECO:0000313" key="6">
    <source>
        <dbReference type="EMBL" id="VFJ58265.1"/>
    </source>
</evidence>
<protein>
    <submittedName>
        <fullName evidence="6">WD40 repeat</fullName>
    </submittedName>
</protein>
<dbReference type="CDD" id="cd00200">
    <property type="entry name" value="WD40"/>
    <property type="match status" value="1"/>
</dbReference>
<dbReference type="PROSITE" id="PS00678">
    <property type="entry name" value="WD_REPEATS_1"/>
    <property type="match status" value="1"/>
</dbReference>
<name>A0A450SWA7_9GAMM</name>
<dbReference type="InterPro" id="IPR015943">
    <property type="entry name" value="WD40/YVTN_repeat-like_dom_sf"/>
</dbReference>
<evidence type="ECO:0000256" key="1">
    <source>
        <dbReference type="ARBA" id="ARBA00022574"/>
    </source>
</evidence>
<dbReference type="InterPro" id="IPR027417">
    <property type="entry name" value="P-loop_NTPase"/>
</dbReference>
<dbReference type="InterPro" id="IPR019775">
    <property type="entry name" value="WD40_repeat_CS"/>
</dbReference>
<evidence type="ECO:0000259" key="5">
    <source>
        <dbReference type="Pfam" id="PF00149"/>
    </source>
</evidence>
<keyword evidence="1 3" id="KW-0853">WD repeat</keyword>
<evidence type="ECO:0000256" key="4">
    <source>
        <dbReference type="SAM" id="MobiDB-lite"/>
    </source>
</evidence>
<dbReference type="InterPro" id="IPR004843">
    <property type="entry name" value="Calcineurin-like_PHP"/>
</dbReference>
<feature type="repeat" description="WD" evidence="3">
    <location>
        <begin position="230"/>
        <end position="261"/>
    </location>
</feature>
<feature type="domain" description="Calcineurin-like phosphoesterase" evidence="5">
    <location>
        <begin position="940"/>
        <end position="1186"/>
    </location>
</feature>
<dbReference type="InterPro" id="IPR029052">
    <property type="entry name" value="Metallo-depent_PP-like"/>
</dbReference>
<gene>
    <name evidence="6" type="ORF">BECKFW1821B_GA0114236_104018</name>
</gene>
<dbReference type="PROSITE" id="PS51419">
    <property type="entry name" value="RAB"/>
    <property type="match status" value="1"/>
</dbReference>
<dbReference type="InterPro" id="IPR036322">
    <property type="entry name" value="WD40_repeat_dom_sf"/>
</dbReference>
<evidence type="ECO:0000256" key="3">
    <source>
        <dbReference type="PROSITE-ProRule" id="PRU00221"/>
    </source>
</evidence>
<feature type="compositionally biased region" description="Basic and acidic residues" evidence="4">
    <location>
        <begin position="1254"/>
        <end position="1263"/>
    </location>
</feature>
<dbReference type="PANTHER" id="PTHR19879">
    <property type="entry name" value="TRANSCRIPTION INITIATION FACTOR TFIID"/>
    <property type="match status" value="1"/>
</dbReference>
<feature type="repeat" description="WD" evidence="3">
    <location>
        <begin position="146"/>
        <end position="187"/>
    </location>
</feature>
<accession>A0A450SWA7</accession>
<evidence type="ECO:0000256" key="2">
    <source>
        <dbReference type="ARBA" id="ARBA00022737"/>
    </source>
</evidence>
<dbReference type="SUPFAM" id="SSF50978">
    <property type="entry name" value="WD40 repeat-like"/>
    <property type="match status" value="1"/>
</dbReference>
<dbReference type="GO" id="GO:0003924">
    <property type="term" value="F:GTPase activity"/>
    <property type="evidence" value="ECO:0007669"/>
    <property type="project" value="InterPro"/>
</dbReference>
<dbReference type="SUPFAM" id="SSF52540">
    <property type="entry name" value="P-loop containing nucleoside triphosphate hydrolases"/>
    <property type="match status" value="1"/>
</dbReference>
<dbReference type="GO" id="GO:0005525">
    <property type="term" value="F:GTP binding"/>
    <property type="evidence" value="ECO:0007669"/>
    <property type="project" value="InterPro"/>
</dbReference>
<dbReference type="PROSITE" id="PS50082">
    <property type="entry name" value="WD_REPEATS_2"/>
    <property type="match status" value="5"/>
</dbReference>
<dbReference type="Pfam" id="PF00149">
    <property type="entry name" value="Metallophos"/>
    <property type="match status" value="1"/>
</dbReference>
<dbReference type="SMART" id="SM00175">
    <property type="entry name" value="RAB"/>
    <property type="match status" value="1"/>
</dbReference>
<dbReference type="EMBL" id="CAADFD010000040">
    <property type="protein sequence ID" value="VFJ58265.1"/>
    <property type="molecule type" value="Genomic_DNA"/>
</dbReference>
<dbReference type="SMART" id="SM00174">
    <property type="entry name" value="RHO"/>
    <property type="match status" value="1"/>
</dbReference>
<dbReference type="Gene3D" id="3.60.21.10">
    <property type="match status" value="1"/>
</dbReference>
<keyword evidence="2" id="KW-0677">Repeat</keyword>
<proteinExistence type="predicted"/>
<dbReference type="Gene3D" id="2.130.10.10">
    <property type="entry name" value="YVTN repeat-like/Quinoprotein amine dehydrogenase"/>
    <property type="match status" value="2"/>
</dbReference>
<feature type="repeat" description="WD" evidence="3">
    <location>
        <begin position="19"/>
        <end position="60"/>
    </location>
</feature>
<dbReference type="PRINTS" id="PR00449">
    <property type="entry name" value="RASTRNSFRMNG"/>
</dbReference>
<dbReference type="AlphaFoldDB" id="A0A450SWA7"/>
<dbReference type="Pfam" id="PF00071">
    <property type="entry name" value="Ras"/>
    <property type="match status" value="1"/>
</dbReference>
<feature type="repeat" description="WD" evidence="3">
    <location>
        <begin position="104"/>
        <end position="134"/>
    </location>
</feature>
<reference evidence="6" key="1">
    <citation type="submission" date="2019-02" db="EMBL/GenBank/DDBJ databases">
        <authorList>
            <person name="Gruber-Vodicka R. H."/>
            <person name="Seah K. B. B."/>
        </authorList>
    </citation>
    <scope>NUCLEOTIDE SEQUENCE</scope>
    <source>
        <strain evidence="6">BECK_BZ106</strain>
    </source>
</reference>
<feature type="repeat" description="WD" evidence="3">
    <location>
        <begin position="188"/>
        <end position="229"/>
    </location>
</feature>
<feature type="region of interest" description="Disordered" evidence="4">
    <location>
        <begin position="1235"/>
        <end position="1263"/>
    </location>
</feature>
<feature type="region of interest" description="Disordered" evidence="4">
    <location>
        <begin position="522"/>
        <end position="546"/>
    </location>
</feature>
<dbReference type="InterPro" id="IPR001680">
    <property type="entry name" value="WD40_rpt"/>
</dbReference>
<dbReference type="Gene3D" id="3.40.50.300">
    <property type="entry name" value="P-loop containing nucleotide triphosphate hydrolases"/>
    <property type="match status" value="1"/>
</dbReference>
<dbReference type="Pfam" id="PF00400">
    <property type="entry name" value="WD40"/>
    <property type="match status" value="6"/>
</dbReference>
<organism evidence="6">
    <name type="scientific">Candidatus Kentrum sp. FW</name>
    <dbReference type="NCBI Taxonomy" id="2126338"/>
    <lineage>
        <taxon>Bacteria</taxon>
        <taxon>Pseudomonadati</taxon>
        <taxon>Pseudomonadota</taxon>
        <taxon>Gammaproteobacteria</taxon>
        <taxon>Candidatus Kentrum</taxon>
    </lineage>
</organism>
<dbReference type="SMART" id="SM00320">
    <property type="entry name" value="WD40"/>
    <property type="match status" value="6"/>
</dbReference>
<dbReference type="PROSITE" id="PS50294">
    <property type="entry name" value="WD_REPEATS_REGION"/>
    <property type="match status" value="5"/>
</dbReference>
<dbReference type="SUPFAM" id="SSF56300">
    <property type="entry name" value="Metallo-dependent phosphatases"/>
    <property type="match status" value="1"/>
</dbReference>
<sequence length="1263" mass="143759">MTQQQNPSPHPALKLRHTLRGHTNNVYRMALSPDGHILASPSLDGTIRLWEVETGQLLQTLEHQGIPICVAWSPDGTRLASGGGPGDKRVSLWDITSGQQIRILDEHDGRVNGVAWSPDGRWLASCSDDETVRIRAPETKQLLRELEGHTGSINEIAWSPDATLLCSGSWDTTVRLWDVESDKTIGTLKGHKDFVMSIAWSLDGQYIASGSDDRTVHIRSLETRQPQYILEGHVDRIVSVAFMDAGRLLASLGENGRLILWCTDSWTEVMRIDKIDYIGFWPNFAVHPTLPVIAMRDSDPTKINLWEIDFELLHGTEVATQTVFYVNAKAVLLGDSGVGKSGLGFRIAEKEFRQTESTHGAQFWHFSTDQLPGLPENIQGELTLWDLAGQPEYRLTHQLFLDDADAALLLFDCSDANDPFRGVPYWAKVLRKHAPEHAKRFLVSSRCDVSPVTVDRREINHFLGEHGLDEHFKTSAATDEGVAELFERLMATIPWAELPRTSTPKLFQIIREFLLERKQHLMEDSEQSGDADIQPDNVDPQSSNARLQTDKINRQLLEENKHSSEGNGQLVKESRQLGDVHRQWPDVDSQTVNVNSQSGKANPLQPHASLISMEEIRRAVQERFPERAVKQEELDTVVGLLQSRGLVHRLRPRPREDWVLLKPESINQYGASIIQAARNHEKAIGAVTERDVLIGNLVFTGFERLAGNEERIVLEATAELLLRHDLGFREMGHLVFPSQISVTRVPPSEPLPRAEIAYRFSGAIETIHASLVVRLGYTEHFQREDQWKYAVEFSRDGHRLGFSMEQIEEGTGKVEIYFEDGVSEFDRVTFIRFITDHLRAKGIDIEEQIRLYCPDCKEEVTNRKAIETRVENGKLDIPCQFCDTSIVIPKSVEEHYRREPALDKKQRQLAGRVARRTEKEVTELRADQRQYTAAEDNRIHILHLSDLHFQDATLANTCRTQLESDLNRELKIKRLSYLVISGDITHRATEPEYRAAFEMVDSLVKRFGLDSSRVVIVPGNHDVNWDLSKKGYTFVHKDDLPRELPEGRYIPAGDAGALMRDDENYRARFGPFNEHFYRHVYPREHYPLEEATQFLWLERPDDRILFLGLNSCWEIDHHNQHRASIHMPALANALDRLQDGNGQYDNWLRIAVFHHPVTGKEMMDDAFMGLLAQHRFQLCLHGHIHEAMEGFHQYDNKRGIRIVGAGTFGAPAKEQVPGIPLQYNLLTLDPETGEMEVKTRKKEKPNGAWSADARWGDKNTPRP</sequence>